<reference evidence="1" key="2">
    <citation type="submission" date="2021-09" db="EMBL/GenBank/DDBJ databases">
        <authorList>
            <person name="Jia N."/>
            <person name="Wang J."/>
            <person name="Shi W."/>
            <person name="Du L."/>
            <person name="Sun Y."/>
            <person name="Zhan W."/>
            <person name="Jiang J."/>
            <person name="Wang Q."/>
            <person name="Zhang B."/>
            <person name="Ji P."/>
            <person name="Sakyi L.B."/>
            <person name="Cui X."/>
            <person name="Yuan T."/>
            <person name="Jiang B."/>
            <person name="Yang W."/>
            <person name="Lam T.T.-Y."/>
            <person name="Chang Q."/>
            <person name="Ding S."/>
            <person name="Wang X."/>
            <person name="Zhu J."/>
            <person name="Ruan X."/>
            <person name="Zhao L."/>
            <person name="Wei J."/>
            <person name="Que T."/>
            <person name="Du C."/>
            <person name="Cheng J."/>
            <person name="Dai P."/>
            <person name="Han X."/>
            <person name="Huang E."/>
            <person name="Gao Y."/>
            <person name="Liu J."/>
            <person name="Shao H."/>
            <person name="Ye R."/>
            <person name="Li L."/>
            <person name="Wei W."/>
            <person name="Wang X."/>
            <person name="Wang C."/>
            <person name="Huo Q."/>
            <person name="Li W."/>
            <person name="Guo W."/>
            <person name="Chen H."/>
            <person name="Chen S."/>
            <person name="Zhou L."/>
            <person name="Zhou L."/>
            <person name="Ni X."/>
            <person name="Tian J."/>
            <person name="Zhou Y."/>
            <person name="Sheng Y."/>
            <person name="Liu T."/>
            <person name="Pan Y."/>
            <person name="Xia L."/>
            <person name="Li J."/>
            <person name="Zhao F."/>
            <person name="Cao W."/>
        </authorList>
    </citation>
    <scope>NUCLEOTIDE SEQUENCE</scope>
    <source>
        <strain evidence="1">Rsan-2018</strain>
        <tissue evidence="1">Larvae</tissue>
    </source>
</reference>
<evidence type="ECO:0008006" key="3">
    <source>
        <dbReference type="Google" id="ProtNLM"/>
    </source>
</evidence>
<keyword evidence="2" id="KW-1185">Reference proteome</keyword>
<reference evidence="1" key="1">
    <citation type="journal article" date="2020" name="Cell">
        <title>Large-Scale Comparative Analyses of Tick Genomes Elucidate Their Genetic Diversity and Vector Capacities.</title>
        <authorList>
            <consortium name="Tick Genome and Microbiome Consortium (TIGMIC)"/>
            <person name="Jia N."/>
            <person name="Wang J."/>
            <person name="Shi W."/>
            <person name="Du L."/>
            <person name="Sun Y."/>
            <person name="Zhan W."/>
            <person name="Jiang J.F."/>
            <person name="Wang Q."/>
            <person name="Zhang B."/>
            <person name="Ji P."/>
            <person name="Bell-Sakyi L."/>
            <person name="Cui X.M."/>
            <person name="Yuan T.T."/>
            <person name="Jiang B.G."/>
            <person name="Yang W.F."/>
            <person name="Lam T.T."/>
            <person name="Chang Q.C."/>
            <person name="Ding S.J."/>
            <person name="Wang X.J."/>
            <person name="Zhu J.G."/>
            <person name="Ruan X.D."/>
            <person name="Zhao L."/>
            <person name="Wei J.T."/>
            <person name="Ye R.Z."/>
            <person name="Que T.C."/>
            <person name="Du C.H."/>
            <person name="Zhou Y.H."/>
            <person name="Cheng J.X."/>
            <person name="Dai P.F."/>
            <person name="Guo W.B."/>
            <person name="Han X.H."/>
            <person name="Huang E.J."/>
            <person name="Li L.F."/>
            <person name="Wei W."/>
            <person name="Gao Y.C."/>
            <person name="Liu J.Z."/>
            <person name="Shao H.Z."/>
            <person name="Wang X."/>
            <person name="Wang C.C."/>
            <person name="Yang T.C."/>
            <person name="Huo Q.B."/>
            <person name="Li W."/>
            <person name="Chen H.Y."/>
            <person name="Chen S.E."/>
            <person name="Zhou L.G."/>
            <person name="Ni X.B."/>
            <person name="Tian J.H."/>
            <person name="Sheng Y."/>
            <person name="Liu T."/>
            <person name="Pan Y.S."/>
            <person name="Xia L.Y."/>
            <person name="Li J."/>
            <person name="Zhao F."/>
            <person name="Cao W.C."/>
        </authorList>
    </citation>
    <scope>NUCLEOTIDE SEQUENCE</scope>
    <source>
        <strain evidence="1">Rsan-2018</strain>
    </source>
</reference>
<proteinExistence type="predicted"/>
<evidence type="ECO:0000313" key="1">
    <source>
        <dbReference type="EMBL" id="KAH7975820.1"/>
    </source>
</evidence>
<accession>A0A9D4T7A3</accession>
<organism evidence="1 2">
    <name type="scientific">Rhipicephalus sanguineus</name>
    <name type="common">Brown dog tick</name>
    <name type="synonym">Ixodes sanguineus</name>
    <dbReference type="NCBI Taxonomy" id="34632"/>
    <lineage>
        <taxon>Eukaryota</taxon>
        <taxon>Metazoa</taxon>
        <taxon>Ecdysozoa</taxon>
        <taxon>Arthropoda</taxon>
        <taxon>Chelicerata</taxon>
        <taxon>Arachnida</taxon>
        <taxon>Acari</taxon>
        <taxon>Parasitiformes</taxon>
        <taxon>Ixodida</taxon>
        <taxon>Ixodoidea</taxon>
        <taxon>Ixodidae</taxon>
        <taxon>Rhipicephalinae</taxon>
        <taxon>Rhipicephalus</taxon>
        <taxon>Rhipicephalus</taxon>
    </lineage>
</organism>
<name>A0A9D4T7A3_RHISA</name>
<dbReference type="AlphaFoldDB" id="A0A9D4T7A3"/>
<dbReference type="VEuPathDB" id="VectorBase:RSAN_028100"/>
<evidence type="ECO:0000313" key="2">
    <source>
        <dbReference type="Proteomes" id="UP000821837"/>
    </source>
</evidence>
<comment type="caution">
    <text evidence="1">The sequence shown here is derived from an EMBL/GenBank/DDBJ whole genome shotgun (WGS) entry which is preliminary data.</text>
</comment>
<protein>
    <recommendedName>
        <fullName evidence="3">Nuclease HARBI1</fullName>
    </recommendedName>
</protein>
<sequence length="178" mass="20064">MGSLSPVVQLAMELVDSDSKDGENDELVTKVALKLARQSRHRVPPYCEDVVSRYFDFEFKRLFRLSRDTLDELVARFEASSFYPSALGGRPQISAEKTCLIALAYLGHQCCMYSLADRFNIAESSVQTCVDRILAFLNAISEEAIAWPNDEEKERDKAGFLARSSGKGVRTAQHHRLR</sequence>
<dbReference type="Proteomes" id="UP000821837">
    <property type="component" value="Chromosome 10"/>
</dbReference>
<dbReference type="EMBL" id="JABSTV010001246">
    <property type="protein sequence ID" value="KAH7975820.1"/>
    <property type="molecule type" value="Genomic_DNA"/>
</dbReference>
<gene>
    <name evidence="1" type="ORF">HPB52_005501</name>
</gene>